<keyword evidence="3" id="KW-0813">Transport</keyword>
<keyword evidence="7" id="KW-0472">Membrane</keyword>
<dbReference type="InterPro" id="IPR017871">
    <property type="entry name" value="ABC_transporter-like_CS"/>
</dbReference>
<dbReference type="SUPFAM" id="SSF52540">
    <property type="entry name" value="P-loop containing nucleoside triphosphate hydrolases"/>
    <property type="match status" value="2"/>
</dbReference>
<dbReference type="EMBL" id="BAABCM010000001">
    <property type="protein sequence ID" value="GAA3790265.1"/>
    <property type="molecule type" value="Genomic_DNA"/>
</dbReference>
<keyword evidence="6 9" id="KW-0067">ATP-binding</keyword>
<protein>
    <submittedName>
        <fullName evidence="9">ABC transporter ATP-binding protein</fullName>
    </submittedName>
</protein>
<dbReference type="Proteomes" id="UP001501624">
    <property type="component" value="Unassembled WGS sequence"/>
</dbReference>
<dbReference type="Gene3D" id="3.40.50.300">
    <property type="entry name" value="P-loop containing nucleotide triphosphate hydrolases"/>
    <property type="match status" value="2"/>
</dbReference>
<dbReference type="Pfam" id="PF08352">
    <property type="entry name" value="oligo_HPY"/>
    <property type="match status" value="1"/>
</dbReference>
<proteinExistence type="inferred from homology"/>
<organism evidence="9 10">
    <name type="scientific">Amycolatopsis tucumanensis</name>
    <dbReference type="NCBI Taxonomy" id="401106"/>
    <lineage>
        <taxon>Bacteria</taxon>
        <taxon>Bacillati</taxon>
        <taxon>Actinomycetota</taxon>
        <taxon>Actinomycetes</taxon>
        <taxon>Pseudonocardiales</taxon>
        <taxon>Pseudonocardiaceae</taxon>
        <taxon>Amycolatopsis</taxon>
    </lineage>
</organism>
<comment type="caution">
    <text evidence="9">The sequence shown here is derived from an EMBL/GenBank/DDBJ whole genome shotgun (WGS) entry which is preliminary data.</text>
</comment>
<feature type="domain" description="ABC transporter" evidence="8">
    <location>
        <begin position="2"/>
        <end position="240"/>
    </location>
</feature>
<dbReference type="InterPro" id="IPR050388">
    <property type="entry name" value="ABC_Ni/Peptide_Import"/>
</dbReference>
<dbReference type="SMART" id="SM00382">
    <property type="entry name" value="AAA"/>
    <property type="match status" value="2"/>
</dbReference>
<evidence type="ECO:0000256" key="1">
    <source>
        <dbReference type="ARBA" id="ARBA00004202"/>
    </source>
</evidence>
<dbReference type="PROSITE" id="PS50893">
    <property type="entry name" value="ABC_TRANSPORTER_2"/>
    <property type="match status" value="2"/>
</dbReference>
<evidence type="ECO:0000256" key="6">
    <source>
        <dbReference type="ARBA" id="ARBA00022840"/>
    </source>
</evidence>
<name>A0ABP7HBM9_9PSEU</name>
<accession>A0ABP7HBM9</accession>
<keyword evidence="5" id="KW-0547">Nucleotide-binding</keyword>
<dbReference type="InterPro" id="IPR003439">
    <property type="entry name" value="ABC_transporter-like_ATP-bd"/>
</dbReference>
<evidence type="ECO:0000256" key="4">
    <source>
        <dbReference type="ARBA" id="ARBA00022475"/>
    </source>
</evidence>
<comment type="subcellular location">
    <subcellularLocation>
        <location evidence="1">Cell membrane</location>
        <topology evidence="1">Peripheral membrane protein</topology>
    </subcellularLocation>
</comment>
<feature type="domain" description="ABC transporter" evidence="8">
    <location>
        <begin position="258"/>
        <end position="486"/>
    </location>
</feature>
<sequence>MLTVRDLTVHYGRDAAVTGADVTVPAGQVVAVVGESGSGKSTLAHAAVGLLPPTARVGGEITFDGTRVERLPDRRWRHLRGRRIGFVPQDPGTALNPLMTVRAQVAEALRLTGNPADPAAELARVGIPDPDRVLAAYPHQLSGGYRQRVLIGMALAGRPALLIADEPTSALDTTVQKTVLDLLASVAADGTSVLLVTHDLGVAADRADRVAVMSGGRIVEEGPTAAVLGDPRDPYTRLLLDSAPRPRTARPPVAEPLLEVRDLRKSFGGTVAVDGVSFTLGRAGALGLVGASGSGKSTIARVVTGLTEPAGGSVLVAGTPPVAGRGRVQFVAQNPFGSLDPRWRVGRIVAEPLRGIGGAERRRRVLELLADVGLPTSYVSRRPSALSGGQRQRVAIARALASRPDLIVLDEPVSALDAVTRAQILDLLRRLRDRHGLAYLLISHDLAVVASAADHLVVLRNGRVVESGPTADVLAAPAAAFTRELLAAVPGRRSVHQAL</sequence>
<evidence type="ECO:0000256" key="7">
    <source>
        <dbReference type="ARBA" id="ARBA00023136"/>
    </source>
</evidence>
<evidence type="ECO:0000259" key="8">
    <source>
        <dbReference type="PROSITE" id="PS50893"/>
    </source>
</evidence>
<keyword evidence="10" id="KW-1185">Reference proteome</keyword>
<dbReference type="CDD" id="cd03257">
    <property type="entry name" value="ABC_NikE_OppD_transporters"/>
    <property type="match status" value="2"/>
</dbReference>
<evidence type="ECO:0000313" key="10">
    <source>
        <dbReference type="Proteomes" id="UP001501624"/>
    </source>
</evidence>
<dbReference type="PANTHER" id="PTHR43297:SF2">
    <property type="entry name" value="DIPEPTIDE TRANSPORT ATP-BINDING PROTEIN DPPD"/>
    <property type="match status" value="1"/>
</dbReference>
<dbReference type="InterPro" id="IPR027417">
    <property type="entry name" value="P-loop_NTPase"/>
</dbReference>
<evidence type="ECO:0000256" key="2">
    <source>
        <dbReference type="ARBA" id="ARBA00005417"/>
    </source>
</evidence>
<dbReference type="Pfam" id="PF00005">
    <property type="entry name" value="ABC_tran"/>
    <property type="match status" value="2"/>
</dbReference>
<evidence type="ECO:0000256" key="5">
    <source>
        <dbReference type="ARBA" id="ARBA00022741"/>
    </source>
</evidence>
<evidence type="ECO:0000256" key="3">
    <source>
        <dbReference type="ARBA" id="ARBA00022448"/>
    </source>
</evidence>
<dbReference type="InterPro" id="IPR003593">
    <property type="entry name" value="AAA+_ATPase"/>
</dbReference>
<dbReference type="RefSeq" id="WP_237335164.1">
    <property type="nucleotide sequence ID" value="NZ_BAABCM010000001.1"/>
</dbReference>
<comment type="similarity">
    <text evidence="2">Belongs to the ABC transporter superfamily.</text>
</comment>
<keyword evidence="4" id="KW-1003">Cell membrane</keyword>
<dbReference type="GO" id="GO:0005524">
    <property type="term" value="F:ATP binding"/>
    <property type="evidence" value="ECO:0007669"/>
    <property type="project" value="UniProtKB-KW"/>
</dbReference>
<reference evidence="10" key="1">
    <citation type="journal article" date="2019" name="Int. J. Syst. Evol. Microbiol.">
        <title>The Global Catalogue of Microorganisms (GCM) 10K type strain sequencing project: providing services to taxonomists for standard genome sequencing and annotation.</title>
        <authorList>
            <consortium name="The Broad Institute Genomics Platform"/>
            <consortium name="The Broad Institute Genome Sequencing Center for Infectious Disease"/>
            <person name="Wu L."/>
            <person name="Ma J."/>
        </authorList>
    </citation>
    <scope>NUCLEOTIDE SEQUENCE [LARGE SCALE GENOMIC DNA]</scope>
    <source>
        <strain evidence="10">JCM 17017</strain>
    </source>
</reference>
<dbReference type="PANTHER" id="PTHR43297">
    <property type="entry name" value="OLIGOPEPTIDE TRANSPORT ATP-BINDING PROTEIN APPD"/>
    <property type="match status" value="1"/>
</dbReference>
<dbReference type="InterPro" id="IPR013563">
    <property type="entry name" value="Oligopep_ABC_C"/>
</dbReference>
<gene>
    <name evidence="9" type="ORF">GCM10022380_03370</name>
</gene>
<evidence type="ECO:0000313" key="9">
    <source>
        <dbReference type="EMBL" id="GAA3790265.1"/>
    </source>
</evidence>
<dbReference type="PROSITE" id="PS00211">
    <property type="entry name" value="ABC_TRANSPORTER_1"/>
    <property type="match status" value="1"/>
</dbReference>